<dbReference type="RefSeq" id="WP_306644830.1">
    <property type="nucleotide sequence ID" value="NZ_JAVCYS010000002.1"/>
</dbReference>
<keyword evidence="6" id="KW-0238">DNA-binding</keyword>
<keyword evidence="10" id="KW-1185">Reference proteome</keyword>
<reference evidence="9" key="1">
    <citation type="submission" date="2023-08" db="EMBL/GenBank/DDBJ databases">
        <title>Functional annotation and safety assessment of Bacillus stercoris.</title>
        <authorList>
            <person name="Pandit N.T."/>
            <person name="Ahir S.V."/>
            <person name="Chauhan D.A."/>
            <person name="Bose A."/>
            <person name="Dunlap C."/>
            <person name="Doshi J.A."/>
        </authorList>
    </citation>
    <scope>NUCLEOTIDE SEQUENCE</scope>
    <source>
        <strain evidence="9">ZBMF30</strain>
    </source>
</reference>
<comment type="caution">
    <text evidence="9">The sequence shown here is derived from an EMBL/GenBank/DDBJ whole genome shotgun (WGS) entry which is preliminary data.</text>
</comment>
<name>A0ABU0V256_9BACI</name>
<evidence type="ECO:0000313" key="9">
    <source>
        <dbReference type="EMBL" id="MDQ1851011.1"/>
    </source>
</evidence>
<evidence type="ECO:0000313" key="10">
    <source>
        <dbReference type="Proteomes" id="UP001177898"/>
    </source>
</evidence>
<feature type="domain" description="PD-(D/E)XK endonuclease-like" evidence="8">
    <location>
        <begin position="17"/>
        <end position="327"/>
    </location>
</feature>
<evidence type="ECO:0000256" key="5">
    <source>
        <dbReference type="ARBA" id="ARBA00022840"/>
    </source>
</evidence>
<keyword evidence="4" id="KW-0347">Helicase</keyword>
<evidence type="ECO:0000256" key="1">
    <source>
        <dbReference type="ARBA" id="ARBA00022741"/>
    </source>
</evidence>
<dbReference type="InterPro" id="IPR038726">
    <property type="entry name" value="PDDEXK_AddAB-type"/>
</dbReference>
<protein>
    <submittedName>
        <fullName evidence="9">PD-(D/E)XK nuclease family protein</fullName>
    </submittedName>
</protein>
<dbReference type="EMBL" id="JAVCYS010000002">
    <property type="protein sequence ID" value="MDQ1851011.1"/>
    <property type="molecule type" value="Genomic_DNA"/>
</dbReference>
<proteinExistence type="predicted"/>
<dbReference type="InterPro" id="IPR011604">
    <property type="entry name" value="PDDEXK-like_dom_sf"/>
</dbReference>
<gene>
    <name evidence="9" type="ORF">RAQ16_01165</name>
</gene>
<evidence type="ECO:0000259" key="8">
    <source>
        <dbReference type="Pfam" id="PF12705"/>
    </source>
</evidence>
<keyword evidence="3" id="KW-0378">Hydrolase</keyword>
<evidence type="ECO:0000256" key="7">
    <source>
        <dbReference type="ARBA" id="ARBA00023204"/>
    </source>
</evidence>
<keyword evidence="7" id="KW-0234">DNA repair</keyword>
<evidence type="ECO:0000256" key="3">
    <source>
        <dbReference type="ARBA" id="ARBA00022801"/>
    </source>
</evidence>
<evidence type="ECO:0000256" key="2">
    <source>
        <dbReference type="ARBA" id="ARBA00022763"/>
    </source>
</evidence>
<keyword evidence="1" id="KW-0547">Nucleotide-binding</keyword>
<sequence length="355" mass="41968">MKEKLNELRQQGKNIYSFSKLGTFNNCEYEYYNTYVLKKKGIDNIYTLMGSELHNGIEQIYKNELDIGEFKKGFENKLIELELNGVNFPSDSIGDSWKADIGHFLNNFNKIDSKMVLEKLLVFEISDGIYLQGYVDAILPSEKGKPYVSIYDWKTSSKFAGKKLNETGRQLLMYKLALEQTTDLKVDKTLWFMVKYVYICTQGKTKVKKKMCNRGKWVKEIRMQLEKEMRTLEYDDFEIDLLLDNAVKENSIDCLPAEIKNKYWLEDCLVEYEITEEKINELKDYITDTVKKIENKDREDETQWEPVKIDKYNSFYCSVLCGHRKTCKFYKDFLNKSSNKFKKKDKTDLFDNLFS</sequence>
<keyword evidence="2" id="KW-0227">DNA damage</keyword>
<accession>A0ABU0V256</accession>
<dbReference type="Pfam" id="PF12705">
    <property type="entry name" value="PDDEXK_1"/>
    <property type="match status" value="1"/>
</dbReference>
<organism evidence="9 10">
    <name type="scientific">Bacillus stercoris</name>
    <dbReference type="NCBI Taxonomy" id="2054641"/>
    <lineage>
        <taxon>Bacteria</taxon>
        <taxon>Bacillati</taxon>
        <taxon>Bacillota</taxon>
        <taxon>Bacilli</taxon>
        <taxon>Bacillales</taxon>
        <taxon>Bacillaceae</taxon>
        <taxon>Bacillus</taxon>
    </lineage>
</organism>
<dbReference type="Proteomes" id="UP001177898">
    <property type="component" value="Unassembled WGS sequence"/>
</dbReference>
<evidence type="ECO:0000256" key="4">
    <source>
        <dbReference type="ARBA" id="ARBA00022806"/>
    </source>
</evidence>
<keyword evidence="5" id="KW-0067">ATP-binding</keyword>
<evidence type="ECO:0000256" key="6">
    <source>
        <dbReference type="ARBA" id="ARBA00023125"/>
    </source>
</evidence>
<dbReference type="Gene3D" id="3.90.320.10">
    <property type="match status" value="1"/>
</dbReference>